<reference evidence="4 5" key="1">
    <citation type="journal article" date="2021" name="Cell Host Microbe">
        <title>in vivo commensal control of Clostridioides difficile virulence.</title>
        <authorList>
            <person name="Girinathan B.P."/>
            <person name="Dibenedetto N."/>
            <person name="Worley J.N."/>
            <person name="Peltier J."/>
            <person name="Arrieta-Ortiz M.L."/>
            <person name="Rupa Christinal Immanuel S."/>
            <person name="Lavin R."/>
            <person name="Delaney M.L."/>
            <person name="Cummins C."/>
            <person name="Hoffmann M."/>
            <person name="Luo Y."/>
            <person name="Gonzalez-Escalona N."/>
            <person name="Allard M."/>
            <person name="Onderdonk A.B."/>
            <person name="Gerber G.K."/>
            <person name="Sonenshein A.L."/>
            <person name="Baliga N."/>
            <person name="Dupuy B."/>
            <person name="Bry L."/>
        </authorList>
    </citation>
    <scope>NUCLEOTIDE SEQUENCE [LARGE SCALE GENOMIC DNA]</scope>
    <source>
        <strain evidence="4 5">DSM 599</strain>
    </source>
</reference>
<dbReference type="CDD" id="cd12797">
    <property type="entry name" value="M23_peptidase"/>
    <property type="match status" value="1"/>
</dbReference>
<dbReference type="RefSeq" id="WP_221861101.1">
    <property type="nucleotide sequence ID" value="NZ_JAIKTU010000007.1"/>
</dbReference>
<proteinExistence type="predicted"/>
<keyword evidence="2" id="KW-1133">Transmembrane helix</keyword>
<evidence type="ECO:0000256" key="2">
    <source>
        <dbReference type="SAM" id="Phobius"/>
    </source>
</evidence>
<dbReference type="Gene3D" id="2.70.70.10">
    <property type="entry name" value="Glucose Permease (Domain IIA)"/>
    <property type="match status" value="1"/>
</dbReference>
<feature type="region of interest" description="Disordered" evidence="1">
    <location>
        <begin position="54"/>
        <end position="108"/>
    </location>
</feature>
<dbReference type="SUPFAM" id="SSF51261">
    <property type="entry name" value="Duplicated hybrid motif"/>
    <property type="match status" value="1"/>
</dbReference>
<gene>
    <name evidence="4" type="ORF">K5V21_09775</name>
</gene>
<dbReference type="PANTHER" id="PTHR21666">
    <property type="entry name" value="PEPTIDASE-RELATED"/>
    <property type="match status" value="1"/>
</dbReference>
<sequence>MNQKSNGFKENSKNTMSGIKKFFKKEGFYVALFIGLCVVTIIGAVAIKNIGTKSKPEAKAPEDKEITLNVEENKNTNVETSVENSERVSNDKKEEKKTTSKAVGTNSKMNFSNPVEGKLLKGHNEPYLFKDGKAVAEGEKGDSSLSYGGISVGAKMGTPVKASEDGVIEDVVENDVTYGVTVIIKHANGVKTSYANLDKNVKVKKDDKVKKGQEIGKVGNTASTLKMCVKDDFMHIKVFSKKDNTYSEVDPLKYFAYKK</sequence>
<protein>
    <submittedName>
        <fullName evidence="4">M23 family metallopeptidase</fullName>
    </submittedName>
</protein>
<feature type="compositionally biased region" description="Basic and acidic residues" evidence="1">
    <location>
        <begin position="54"/>
        <end position="74"/>
    </location>
</feature>
<dbReference type="InterPro" id="IPR011055">
    <property type="entry name" value="Dup_hybrid_motif"/>
</dbReference>
<feature type="compositionally biased region" description="Basic and acidic residues" evidence="1">
    <location>
        <begin position="84"/>
        <end position="98"/>
    </location>
</feature>
<feature type="domain" description="M23ase beta-sheet core" evidence="3">
    <location>
        <begin position="149"/>
        <end position="224"/>
    </location>
</feature>
<dbReference type="InterPro" id="IPR050570">
    <property type="entry name" value="Cell_wall_metabolism_enzyme"/>
</dbReference>
<comment type="caution">
    <text evidence="4">The sequence shown here is derived from an EMBL/GenBank/DDBJ whole genome shotgun (WGS) entry which is preliminary data.</text>
</comment>
<keyword evidence="2" id="KW-0472">Membrane</keyword>
<keyword evidence="2" id="KW-0812">Transmembrane</keyword>
<dbReference type="Pfam" id="PF01551">
    <property type="entry name" value="Peptidase_M23"/>
    <property type="match status" value="1"/>
</dbReference>
<name>A0ABS7KYB5_CLOSR</name>
<evidence type="ECO:0000313" key="5">
    <source>
        <dbReference type="Proteomes" id="UP001299068"/>
    </source>
</evidence>
<accession>A0ABS7KYB5</accession>
<organism evidence="4 5">
    <name type="scientific">Clostridium sardiniense</name>
    <name type="common">Clostridium absonum</name>
    <dbReference type="NCBI Taxonomy" id="29369"/>
    <lineage>
        <taxon>Bacteria</taxon>
        <taxon>Bacillati</taxon>
        <taxon>Bacillota</taxon>
        <taxon>Clostridia</taxon>
        <taxon>Eubacteriales</taxon>
        <taxon>Clostridiaceae</taxon>
        <taxon>Clostridium</taxon>
    </lineage>
</organism>
<evidence type="ECO:0000256" key="1">
    <source>
        <dbReference type="SAM" id="MobiDB-lite"/>
    </source>
</evidence>
<evidence type="ECO:0000313" key="4">
    <source>
        <dbReference type="EMBL" id="MBY0755749.1"/>
    </source>
</evidence>
<dbReference type="EMBL" id="JAIKTU010000007">
    <property type="protein sequence ID" value="MBY0755749.1"/>
    <property type="molecule type" value="Genomic_DNA"/>
</dbReference>
<evidence type="ECO:0000259" key="3">
    <source>
        <dbReference type="Pfam" id="PF01551"/>
    </source>
</evidence>
<dbReference type="InterPro" id="IPR016047">
    <property type="entry name" value="M23ase_b-sheet_dom"/>
</dbReference>
<feature type="transmembrane region" description="Helical" evidence="2">
    <location>
        <begin position="27"/>
        <end position="47"/>
    </location>
</feature>
<keyword evidence="5" id="KW-1185">Reference proteome</keyword>
<dbReference type="PANTHER" id="PTHR21666:SF270">
    <property type="entry name" value="MUREIN HYDROLASE ACTIVATOR ENVC"/>
    <property type="match status" value="1"/>
</dbReference>
<dbReference type="Proteomes" id="UP001299068">
    <property type="component" value="Unassembled WGS sequence"/>
</dbReference>